<proteinExistence type="predicted"/>
<dbReference type="InterPro" id="IPR004358">
    <property type="entry name" value="Sig_transdc_His_kin-like_C"/>
</dbReference>
<feature type="compositionally biased region" description="Polar residues" evidence="7">
    <location>
        <begin position="578"/>
        <end position="592"/>
    </location>
</feature>
<dbReference type="InterPro" id="IPR003661">
    <property type="entry name" value="HisK_dim/P_dom"/>
</dbReference>
<dbReference type="CDD" id="cd00075">
    <property type="entry name" value="HATPase"/>
    <property type="match status" value="1"/>
</dbReference>
<dbReference type="InterPro" id="IPR003594">
    <property type="entry name" value="HATPase_dom"/>
</dbReference>
<accession>A0A0K1Q1Y4</accession>
<dbReference type="EMBL" id="CP012333">
    <property type="protein sequence ID" value="AKU99793.1"/>
    <property type="molecule type" value="Genomic_DNA"/>
</dbReference>
<dbReference type="EC" id="2.7.13.3" evidence="2"/>
<dbReference type="Pfam" id="PF00512">
    <property type="entry name" value="HisKA"/>
    <property type="match status" value="1"/>
</dbReference>
<keyword evidence="11" id="KW-1185">Reference proteome</keyword>
<gene>
    <name evidence="10" type="ORF">AKJ09_06457</name>
</gene>
<dbReference type="PRINTS" id="PR00344">
    <property type="entry name" value="BCTRLSENSOR"/>
</dbReference>
<evidence type="ECO:0000256" key="3">
    <source>
        <dbReference type="ARBA" id="ARBA00022553"/>
    </source>
</evidence>
<dbReference type="AlphaFoldDB" id="A0A0K1Q1Y4"/>
<sequence>MSRRRPRLRVFVLLPLVIAAVGVLAYFTFRATLQIDTLRQQSVLEATLALATEKANRVDRQIIDQDNVVMAIADPARLDELTERWLPTAQRETPSVRAILVLDESRTVLAFTSRASSAFGDEEAFRRMLVSRALGDMDLATQPPDELRHLHREYAGQSYLLSYWQRVHEGHKYLVIARHDIGRIVRETLPMLYNEPSSPTHDGPRTSAASRVNVVDEEGRLIYGPSLGIGEFTVSVRFPTTLYNWRVQVSPLASEEIASRIQNRRLLEITMMSLSCIVIVAAAIAIFLASEKDRRISALKSEFVANVSHELKTPLALVRMFAEMLQSGRVPSPTKQKEYLDIIVRESERLSALIENVLDFARLERGRDSYEFSEGDVGETVTRAANVYRYRTEREGVQLLLDVEPRLPHARIDERAIQLAVVNLVDNALKYAPDGKEILVRARNAEGGVRIDVVDQGPGVAPEDRRRIFERFVRLTGSRKDDTNSPVRGSGIGLALVKHIAESHGGRAWVEGNPGTRPGSTFSFTIPGRPSAAFHVGATHTEPQEIAQDHIGPGRDPGRAPGRIVGNADGSVGKETGRSQSSPTSPQLDSEA</sequence>
<evidence type="ECO:0000256" key="7">
    <source>
        <dbReference type="SAM" id="MobiDB-lite"/>
    </source>
</evidence>
<keyword evidence="3" id="KW-0597">Phosphoprotein</keyword>
<dbReference type="RefSeq" id="WP_146651188.1">
    <property type="nucleotide sequence ID" value="NZ_CP012333.1"/>
</dbReference>
<evidence type="ECO:0000256" key="6">
    <source>
        <dbReference type="ARBA" id="ARBA00023012"/>
    </source>
</evidence>
<dbReference type="FunFam" id="1.10.287.130:FF:000001">
    <property type="entry name" value="Two-component sensor histidine kinase"/>
    <property type="match status" value="1"/>
</dbReference>
<protein>
    <recommendedName>
        <fullName evidence="2">histidine kinase</fullName>
        <ecNumber evidence="2">2.7.13.3</ecNumber>
    </recommendedName>
</protein>
<dbReference type="Gene3D" id="3.30.565.10">
    <property type="entry name" value="Histidine kinase-like ATPase, C-terminal domain"/>
    <property type="match status" value="1"/>
</dbReference>
<dbReference type="SMART" id="SM00388">
    <property type="entry name" value="HisKA"/>
    <property type="match status" value="1"/>
</dbReference>
<dbReference type="SUPFAM" id="SSF47384">
    <property type="entry name" value="Homodimeric domain of signal transducing histidine kinase"/>
    <property type="match status" value="1"/>
</dbReference>
<evidence type="ECO:0000256" key="4">
    <source>
        <dbReference type="ARBA" id="ARBA00022679"/>
    </source>
</evidence>
<keyword evidence="8" id="KW-0472">Membrane</keyword>
<comment type="catalytic activity">
    <reaction evidence="1">
        <text>ATP + protein L-histidine = ADP + protein N-phospho-L-histidine.</text>
        <dbReference type="EC" id="2.7.13.3"/>
    </reaction>
</comment>
<reference evidence="10 11" key="1">
    <citation type="submission" date="2015-08" db="EMBL/GenBank/DDBJ databases">
        <authorList>
            <person name="Babu N.S."/>
            <person name="Beckwith C.J."/>
            <person name="Beseler K.G."/>
            <person name="Brison A."/>
            <person name="Carone J.V."/>
            <person name="Caskin T.P."/>
            <person name="Diamond M."/>
            <person name="Durham M.E."/>
            <person name="Foxe J.M."/>
            <person name="Go M."/>
            <person name="Henderson B.A."/>
            <person name="Jones I.B."/>
            <person name="McGettigan J.A."/>
            <person name="Micheletti S.J."/>
            <person name="Nasrallah M.E."/>
            <person name="Ortiz D."/>
            <person name="Piller C.R."/>
            <person name="Privatt S.R."/>
            <person name="Schneider S.L."/>
            <person name="Sharp S."/>
            <person name="Smith T.C."/>
            <person name="Stanton J.D."/>
            <person name="Ullery H.E."/>
            <person name="Wilson R.J."/>
            <person name="Serrano M.G."/>
            <person name="Buck G."/>
            <person name="Lee V."/>
            <person name="Wang Y."/>
            <person name="Carvalho R."/>
            <person name="Voegtly L."/>
            <person name="Shi R."/>
            <person name="Duckworth R."/>
            <person name="Johnson A."/>
            <person name="Loviza R."/>
            <person name="Walstead R."/>
            <person name="Shah Z."/>
            <person name="Kiflezghi M."/>
            <person name="Wade K."/>
            <person name="Ball S.L."/>
            <person name="Bradley K.W."/>
            <person name="Asai D.J."/>
            <person name="Bowman C.A."/>
            <person name="Russell D.A."/>
            <person name="Pope W.H."/>
            <person name="Jacobs-Sera D."/>
            <person name="Hendrix R.W."/>
            <person name="Hatfull G.F."/>
        </authorList>
    </citation>
    <scope>NUCLEOTIDE SEQUENCE [LARGE SCALE GENOMIC DNA]</scope>
    <source>
        <strain evidence="10 11">DSM 27648</strain>
    </source>
</reference>
<evidence type="ECO:0000256" key="8">
    <source>
        <dbReference type="SAM" id="Phobius"/>
    </source>
</evidence>
<dbReference type="CDD" id="cd00082">
    <property type="entry name" value="HisKA"/>
    <property type="match status" value="1"/>
</dbReference>
<organism evidence="10 11">
    <name type="scientific">Labilithrix luteola</name>
    <dbReference type="NCBI Taxonomy" id="1391654"/>
    <lineage>
        <taxon>Bacteria</taxon>
        <taxon>Pseudomonadati</taxon>
        <taxon>Myxococcota</taxon>
        <taxon>Polyangia</taxon>
        <taxon>Polyangiales</taxon>
        <taxon>Labilitrichaceae</taxon>
        <taxon>Labilithrix</taxon>
    </lineage>
</organism>
<dbReference type="KEGG" id="llu:AKJ09_06457"/>
<dbReference type="OrthoDB" id="9813151at2"/>
<dbReference type="Gene3D" id="1.10.287.130">
    <property type="match status" value="1"/>
</dbReference>
<keyword evidence="6" id="KW-0902">Two-component regulatory system</keyword>
<feature type="region of interest" description="Disordered" evidence="7">
    <location>
        <begin position="545"/>
        <end position="592"/>
    </location>
</feature>
<evidence type="ECO:0000256" key="5">
    <source>
        <dbReference type="ARBA" id="ARBA00022777"/>
    </source>
</evidence>
<dbReference type="InterPro" id="IPR036890">
    <property type="entry name" value="HATPase_C_sf"/>
</dbReference>
<evidence type="ECO:0000313" key="11">
    <source>
        <dbReference type="Proteomes" id="UP000064967"/>
    </source>
</evidence>
<keyword evidence="8" id="KW-0812">Transmembrane</keyword>
<feature type="transmembrane region" description="Helical" evidence="8">
    <location>
        <begin position="269"/>
        <end position="290"/>
    </location>
</feature>
<dbReference type="PROSITE" id="PS50109">
    <property type="entry name" value="HIS_KIN"/>
    <property type="match status" value="1"/>
</dbReference>
<dbReference type="Pfam" id="PF02518">
    <property type="entry name" value="HATPase_c"/>
    <property type="match status" value="1"/>
</dbReference>
<dbReference type="GO" id="GO:0000155">
    <property type="term" value="F:phosphorelay sensor kinase activity"/>
    <property type="evidence" value="ECO:0007669"/>
    <property type="project" value="InterPro"/>
</dbReference>
<evidence type="ECO:0000259" key="9">
    <source>
        <dbReference type="PROSITE" id="PS50109"/>
    </source>
</evidence>
<dbReference type="Proteomes" id="UP000064967">
    <property type="component" value="Chromosome"/>
</dbReference>
<keyword evidence="4" id="KW-0808">Transferase</keyword>
<dbReference type="SMART" id="SM00387">
    <property type="entry name" value="HATPase_c"/>
    <property type="match status" value="1"/>
</dbReference>
<evidence type="ECO:0000256" key="1">
    <source>
        <dbReference type="ARBA" id="ARBA00000085"/>
    </source>
</evidence>
<dbReference type="STRING" id="1391654.AKJ09_06457"/>
<dbReference type="InterPro" id="IPR005467">
    <property type="entry name" value="His_kinase_dom"/>
</dbReference>
<dbReference type="SUPFAM" id="SSF55874">
    <property type="entry name" value="ATPase domain of HSP90 chaperone/DNA topoisomerase II/histidine kinase"/>
    <property type="match status" value="1"/>
</dbReference>
<dbReference type="PANTHER" id="PTHR43547:SF2">
    <property type="entry name" value="HYBRID SIGNAL TRANSDUCTION HISTIDINE KINASE C"/>
    <property type="match status" value="1"/>
</dbReference>
<dbReference type="PANTHER" id="PTHR43547">
    <property type="entry name" value="TWO-COMPONENT HISTIDINE KINASE"/>
    <property type="match status" value="1"/>
</dbReference>
<evidence type="ECO:0000256" key="2">
    <source>
        <dbReference type="ARBA" id="ARBA00012438"/>
    </source>
</evidence>
<name>A0A0K1Q1Y4_9BACT</name>
<evidence type="ECO:0000313" key="10">
    <source>
        <dbReference type="EMBL" id="AKU99793.1"/>
    </source>
</evidence>
<feature type="domain" description="Histidine kinase" evidence="9">
    <location>
        <begin position="306"/>
        <end position="530"/>
    </location>
</feature>
<keyword evidence="5" id="KW-0418">Kinase</keyword>
<keyword evidence="8" id="KW-1133">Transmembrane helix</keyword>
<dbReference type="InterPro" id="IPR036097">
    <property type="entry name" value="HisK_dim/P_sf"/>
</dbReference>